<evidence type="ECO:0000259" key="3">
    <source>
        <dbReference type="Pfam" id="PF00389"/>
    </source>
</evidence>
<dbReference type="InterPro" id="IPR006139">
    <property type="entry name" value="D-isomer_2_OHA_DH_cat_dom"/>
</dbReference>
<feature type="domain" description="D-isomer specific 2-hydroxyacid dehydrogenase NAD-binding" evidence="4">
    <location>
        <begin position="166"/>
        <end position="284"/>
    </location>
</feature>
<dbReference type="InterPro" id="IPR036291">
    <property type="entry name" value="NAD(P)-bd_dom_sf"/>
</dbReference>
<evidence type="ECO:0000256" key="2">
    <source>
        <dbReference type="RuleBase" id="RU003719"/>
    </source>
</evidence>
<dbReference type="PANTHER" id="PTHR10996:SF277">
    <property type="entry name" value="GLYOXYLATE REDUCTASE_HYDROXYPYRUVATE REDUCTASE"/>
    <property type="match status" value="1"/>
</dbReference>
<comment type="caution">
    <text evidence="5">The sequence shown here is derived from an EMBL/GenBank/DDBJ whole genome shotgun (WGS) entry which is preliminary data.</text>
</comment>
<dbReference type="PROSITE" id="PS00671">
    <property type="entry name" value="D_2_HYDROXYACID_DH_3"/>
    <property type="match status" value="1"/>
</dbReference>
<evidence type="ECO:0000313" key="5">
    <source>
        <dbReference type="EMBL" id="KAH6593556.1"/>
    </source>
</evidence>
<dbReference type="Proteomes" id="UP001648503">
    <property type="component" value="Unassembled WGS sequence"/>
</dbReference>
<dbReference type="EMBL" id="JAFCIX010000352">
    <property type="protein sequence ID" value="KAH6593556.1"/>
    <property type="molecule type" value="Genomic_DNA"/>
</dbReference>
<evidence type="ECO:0000313" key="6">
    <source>
        <dbReference type="Proteomes" id="UP001648503"/>
    </source>
</evidence>
<protein>
    <recommendedName>
        <fullName evidence="7">D-isomer specific 2-hydroxyacid dehydrogenase NAD-binding domain-containing protein</fullName>
    </recommendedName>
</protein>
<dbReference type="Pfam" id="PF02826">
    <property type="entry name" value="2-Hacid_dh_C"/>
    <property type="match status" value="1"/>
</dbReference>
<evidence type="ECO:0000259" key="4">
    <source>
        <dbReference type="Pfam" id="PF02826"/>
    </source>
</evidence>
<dbReference type="SUPFAM" id="SSF52283">
    <property type="entry name" value="Formate/glycerate dehydrogenase catalytic domain-like"/>
    <property type="match status" value="1"/>
</dbReference>
<feature type="domain" description="D-isomer specific 2-hydroxyacid dehydrogenase catalytic" evidence="3">
    <location>
        <begin position="20"/>
        <end position="304"/>
    </location>
</feature>
<dbReference type="InterPro" id="IPR029753">
    <property type="entry name" value="D-isomer_DH_CS"/>
</dbReference>
<evidence type="ECO:0008006" key="7">
    <source>
        <dbReference type="Google" id="ProtNLM"/>
    </source>
</evidence>
<dbReference type="InterPro" id="IPR050223">
    <property type="entry name" value="D-isomer_2-hydroxyacid_DH"/>
</dbReference>
<keyword evidence="1 2" id="KW-0560">Oxidoreductase</keyword>
<dbReference type="Gene3D" id="3.40.50.720">
    <property type="entry name" value="NAD(P)-binding Rossmann-like Domain"/>
    <property type="match status" value="3"/>
</dbReference>
<dbReference type="InterPro" id="IPR006140">
    <property type="entry name" value="D-isomer_DH_NAD-bd"/>
</dbReference>
<evidence type="ECO:0000256" key="1">
    <source>
        <dbReference type="ARBA" id="ARBA00023002"/>
    </source>
</evidence>
<reference evidence="5 6" key="1">
    <citation type="submission" date="2021-02" db="EMBL/GenBank/DDBJ databases">
        <title>Variation within the Batrachochytrium salamandrivorans European outbreak.</title>
        <authorList>
            <person name="Kelly M."/>
            <person name="Pasmans F."/>
            <person name="Shea T.P."/>
            <person name="Munoz J.F."/>
            <person name="Carranza S."/>
            <person name="Cuomo C.A."/>
            <person name="Martel A."/>
        </authorList>
    </citation>
    <scope>NUCLEOTIDE SEQUENCE [LARGE SCALE GENOMIC DNA]</scope>
    <source>
        <strain evidence="5 6">AMFP18/2</strain>
    </source>
</reference>
<organism evidence="5 6">
    <name type="scientific">Batrachochytrium salamandrivorans</name>
    <dbReference type="NCBI Taxonomy" id="1357716"/>
    <lineage>
        <taxon>Eukaryota</taxon>
        <taxon>Fungi</taxon>
        <taxon>Fungi incertae sedis</taxon>
        <taxon>Chytridiomycota</taxon>
        <taxon>Chytridiomycota incertae sedis</taxon>
        <taxon>Chytridiomycetes</taxon>
        <taxon>Rhizophydiales</taxon>
        <taxon>Rhizophydiales incertae sedis</taxon>
        <taxon>Batrachochytrium</taxon>
    </lineage>
</organism>
<name>A0ABQ8FAL6_9FUNG</name>
<comment type="similarity">
    <text evidence="2">Belongs to the D-isomer specific 2-hydroxyacid dehydrogenase family.</text>
</comment>
<dbReference type="SUPFAM" id="SSF51735">
    <property type="entry name" value="NAD(P)-binding Rossmann-fold domains"/>
    <property type="match status" value="1"/>
</dbReference>
<sequence>MSSQSETADAAVVTPIKRVLVSRLLPPMAQRRVDALSQRLDIVQWKSSASAMPRNDLLQSVAGMNGIMVMVGDMIDEELLQHAGSSLTVVSTMSAGCDHIDFEAARTRSIRVCNTPDVLTDATAEIAVGLVLSVARRFNEGQAAVRNAQWGVWNPVWLCGMQLPGRVIYCGTRDKPDVASQINAEFMEIDMLLSQSDVVVVCCALTAHTRHMFDQRKFSLMKSTAIFINISRGGIVDQDALVEALRTGVISGAGLDVTDPEPISPDHALVTELHHKCVILPHIGSAALEAREAMANLAIDNLLAGI</sequence>
<keyword evidence="6" id="KW-1185">Reference proteome</keyword>
<gene>
    <name evidence="5" type="ORF">BASA50_007270</name>
</gene>
<accession>A0ABQ8FAL6</accession>
<dbReference type="PANTHER" id="PTHR10996">
    <property type="entry name" value="2-HYDROXYACID DEHYDROGENASE-RELATED"/>
    <property type="match status" value="1"/>
</dbReference>
<proteinExistence type="inferred from homology"/>
<dbReference type="CDD" id="cd05301">
    <property type="entry name" value="GDH"/>
    <property type="match status" value="1"/>
</dbReference>
<dbReference type="Pfam" id="PF00389">
    <property type="entry name" value="2-Hacid_dh"/>
    <property type="match status" value="1"/>
</dbReference>